<feature type="region of interest" description="Disordered" evidence="1">
    <location>
        <begin position="527"/>
        <end position="692"/>
    </location>
</feature>
<feature type="compositionally biased region" description="Basic and acidic residues" evidence="1">
    <location>
        <begin position="16"/>
        <end position="25"/>
    </location>
</feature>
<sequence>MGTSALSRVESDEEEFHSFSGHEPDGGEDEDAESVMEPPVHPMPSLQGAFEESILESTEADGSSSSFNSDAEARRKKLLEAHQYDDSWTTRWKQKPGARHHPLLKLMAQIVFGMHLLQQGQAKSNEEVVRILQTHVNEVDTFLERTSEDFGLAIADIEERIRHLKLPMEHLEVFNAMLDDKKFRTQLLNGNDNIEKIIDRTAKAMNAALMDVRKGLQATHELGKYLDGIKEQWPRENNGIAEVFGAMHGNEQGWKKYLKDLQAKGNNLGNHLIQLGTVIGEMSKLAAAASRRGAPQSRAKSPSRSTRSLPASPGLRSKFARDDAEPMPTIALALNKPLPKEPDTAAGASRMTVPKLHPIPFAQRYEQPRQSPQSPPSNSRRVSAMPNGTPPRPRTAGAPRDARMSSSGTSDLADFLKHSGPLRSNPPEPGAVGGKGEPGLLERRANRSRSQGANELLNAVATAEAPARSKSHGAAVILTSQSNNRDAKSRPSSRGADKALTSDYAPAARKDSVASTGFARRISHRLKHIQPPDGHPPDATTIPGFPAPPTDSAYSSGTERNPRTPAARPSTAAPTTTTATATAPASASAPAPITPVPATVPPTSPHPEEPSPRPPSRLGLFPRADEPLTPSAASMRSHTTASHRTPDPKVVPPDDRASLVAASSPGSSQQPFEGESDDESKEFFPSEAGESDARVRCEVRGLAGFVCSGLYRF</sequence>
<feature type="region of interest" description="Disordered" evidence="1">
    <location>
        <begin position="463"/>
        <end position="514"/>
    </location>
</feature>
<feature type="compositionally biased region" description="Pro residues" evidence="1">
    <location>
        <begin position="592"/>
        <end position="605"/>
    </location>
</feature>
<evidence type="ECO:0000313" key="3">
    <source>
        <dbReference type="Proteomes" id="UP000309340"/>
    </source>
</evidence>
<dbReference type="AlphaFoldDB" id="A0A4U0XLS3"/>
<dbReference type="OrthoDB" id="5389734at2759"/>
<dbReference type="STRING" id="329884.A0A4U0XLS3"/>
<organism evidence="2 3">
    <name type="scientific">Friedmanniomyces simplex</name>
    <dbReference type="NCBI Taxonomy" id="329884"/>
    <lineage>
        <taxon>Eukaryota</taxon>
        <taxon>Fungi</taxon>
        <taxon>Dikarya</taxon>
        <taxon>Ascomycota</taxon>
        <taxon>Pezizomycotina</taxon>
        <taxon>Dothideomycetes</taxon>
        <taxon>Dothideomycetidae</taxon>
        <taxon>Mycosphaerellales</taxon>
        <taxon>Teratosphaeriaceae</taxon>
        <taxon>Friedmanniomyces</taxon>
    </lineage>
</organism>
<dbReference type="EMBL" id="NAJQ01000137">
    <property type="protein sequence ID" value="TKA77451.1"/>
    <property type="molecule type" value="Genomic_DNA"/>
</dbReference>
<comment type="caution">
    <text evidence="2">The sequence shown here is derived from an EMBL/GenBank/DDBJ whole genome shotgun (WGS) entry which is preliminary data.</text>
</comment>
<keyword evidence="3" id="KW-1185">Reference proteome</keyword>
<accession>A0A4U0XLS3</accession>
<proteinExistence type="predicted"/>
<protein>
    <submittedName>
        <fullName evidence="2">Uncharacterized protein</fullName>
    </submittedName>
</protein>
<feature type="compositionally biased region" description="Polar residues" evidence="1">
    <location>
        <begin position="631"/>
        <end position="643"/>
    </location>
</feature>
<feature type="region of interest" description="Disordered" evidence="1">
    <location>
        <begin position="363"/>
        <end position="451"/>
    </location>
</feature>
<feature type="compositionally biased region" description="Polar residues" evidence="1">
    <location>
        <begin position="298"/>
        <end position="309"/>
    </location>
</feature>
<reference evidence="2 3" key="1">
    <citation type="submission" date="2017-03" db="EMBL/GenBank/DDBJ databases">
        <title>Genomes of endolithic fungi from Antarctica.</title>
        <authorList>
            <person name="Coleine C."/>
            <person name="Masonjones S."/>
            <person name="Stajich J.E."/>
        </authorList>
    </citation>
    <scope>NUCLEOTIDE SEQUENCE [LARGE SCALE GENOMIC DNA]</scope>
    <source>
        <strain evidence="2 3">CCFEE 5184</strain>
    </source>
</reference>
<feature type="region of interest" description="Disordered" evidence="1">
    <location>
        <begin position="289"/>
        <end position="325"/>
    </location>
</feature>
<feature type="compositionally biased region" description="Low complexity" evidence="1">
    <location>
        <begin position="563"/>
        <end position="591"/>
    </location>
</feature>
<name>A0A4U0XLS3_9PEZI</name>
<feature type="compositionally biased region" description="Basic and acidic residues" evidence="1">
    <location>
        <begin position="644"/>
        <end position="657"/>
    </location>
</feature>
<gene>
    <name evidence="2" type="ORF">B0A55_04760</name>
</gene>
<feature type="region of interest" description="Disordered" evidence="1">
    <location>
        <begin position="1"/>
        <end position="71"/>
    </location>
</feature>
<evidence type="ECO:0000313" key="2">
    <source>
        <dbReference type="EMBL" id="TKA77451.1"/>
    </source>
</evidence>
<dbReference type="Proteomes" id="UP000309340">
    <property type="component" value="Unassembled WGS sequence"/>
</dbReference>
<feature type="compositionally biased region" description="Low complexity" evidence="1">
    <location>
        <begin position="363"/>
        <end position="381"/>
    </location>
</feature>
<feature type="compositionally biased region" description="Polar residues" evidence="1">
    <location>
        <begin position="60"/>
        <end position="69"/>
    </location>
</feature>
<evidence type="ECO:0000256" key="1">
    <source>
        <dbReference type="SAM" id="MobiDB-lite"/>
    </source>
</evidence>